<keyword evidence="4" id="KW-1185">Reference proteome</keyword>
<dbReference type="GO" id="GO:0004843">
    <property type="term" value="F:cysteine-type deubiquitinase activity"/>
    <property type="evidence" value="ECO:0007669"/>
    <property type="project" value="InterPro"/>
</dbReference>
<dbReference type="SUPFAM" id="SSF54001">
    <property type="entry name" value="Cysteine proteinases"/>
    <property type="match status" value="1"/>
</dbReference>
<evidence type="ECO:0000313" key="3">
    <source>
        <dbReference type="EMBL" id="CAG8954072.1"/>
    </source>
</evidence>
<dbReference type="GO" id="GO:0005829">
    <property type="term" value="C:cytosol"/>
    <property type="evidence" value="ECO:0007669"/>
    <property type="project" value="TreeGrafter"/>
</dbReference>
<dbReference type="PROSITE" id="PS50235">
    <property type="entry name" value="USP_3"/>
    <property type="match status" value="1"/>
</dbReference>
<feature type="compositionally biased region" description="Polar residues" evidence="1">
    <location>
        <begin position="91"/>
        <end position="102"/>
    </location>
</feature>
<dbReference type="EMBL" id="CAJVRL010000055">
    <property type="protein sequence ID" value="CAG8954072.1"/>
    <property type="molecule type" value="Genomic_DNA"/>
</dbReference>
<dbReference type="Gene3D" id="3.90.70.10">
    <property type="entry name" value="Cysteine proteinases"/>
    <property type="match status" value="1"/>
</dbReference>
<dbReference type="OrthoDB" id="420187at2759"/>
<feature type="domain" description="USP" evidence="2">
    <location>
        <begin position="1581"/>
        <end position="1908"/>
    </location>
</feature>
<dbReference type="InterPro" id="IPR018200">
    <property type="entry name" value="USP_CS"/>
</dbReference>
<dbReference type="Proteomes" id="UP000696280">
    <property type="component" value="Unassembled WGS sequence"/>
</dbReference>
<dbReference type="Pfam" id="PF12030">
    <property type="entry name" value="DUF3517"/>
    <property type="match status" value="1"/>
</dbReference>
<dbReference type="PANTHER" id="PTHR24006">
    <property type="entry name" value="UBIQUITIN CARBOXYL-TERMINAL HYDROLASE"/>
    <property type="match status" value="1"/>
</dbReference>
<dbReference type="FunFam" id="3.90.70.10:FF:000136">
    <property type="entry name" value="Ubiquitin C-terminal hydrolase, putative"/>
    <property type="match status" value="1"/>
</dbReference>
<dbReference type="InterPro" id="IPR021905">
    <property type="entry name" value="DUF3517"/>
</dbReference>
<evidence type="ECO:0000259" key="2">
    <source>
        <dbReference type="PROSITE" id="PS50235"/>
    </source>
</evidence>
<comment type="caution">
    <text evidence="3">The sequence shown here is derived from an EMBL/GenBank/DDBJ whole genome shotgun (WGS) entry which is preliminary data.</text>
</comment>
<feature type="compositionally biased region" description="Acidic residues" evidence="1">
    <location>
        <begin position="2487"/>
        <end position="2501"/>
    </location>
</feature>
<feature type="compositionally biased region" description="Basic and acidic residues" evidence="1">
    <location>
        <begin position="25"/>
        <end position="48"/>
    </location>
</feature>
<evidence type="ECO:0000313" key="4">
    <source>
        <dbReference type="Proteomes" id="UP000696280"/>
    </source>
</evidence>
<proteinExistence type="predicted"/>
<feature type="region of interest" description="Disordered" evidence="1">
    <location>
        <begin position="1"/>
        <end position="178"/>
    </location>
</feature>
<evidence type="ECO:0000256" key="1">
    <source>
        <dbReference type="SAM" id="MobiDB-lite"/>
    </source>
</evidence>
<name>A0A9N9KZ11_9HELO</name>
<dbReference type="InterPro" id="IPR028889">
    <property type="entry name" value="USP"/>
</dbReference>
<gene>
    <name evidence="3" type="ORF">HYFRA_00009174</name>
</gene>
<dbReference type="InterPro" id="IPR050164">
    <property type="entry name" value="Peptidase_C19"/>
</dbReference>
<protein>
    <recommendedName>
        <fullName evidence="2">USP domain-containing protein</fullName>
    </recommendedName>
</protein>
<organism evidence="3 4">
    <name type="scientific">Hymenoscyphus fraxineus</name>
    <dbReference type="NCBI Taxonomy" id="746836"/>
    <lineage>
        <taxon>Eukaryota</taxon>
        <taxon>Fungi</taxon>
        <taxon>Dikarya</taxon>
        <taxon>Ascomycota</taxon>
        <taxon>Pezizomycotina</taxon>
        <taxon>Leotiomycetes</taxon>
        <taxon>Helotiales</taxon>
        <taxon>Helotiaceae</taxon>
        <taxon>Hymenoscyphus</taxon>
    </lineage>
</organism>
<dbReference type="InterPro" id="IPR038765">
    <property type="entry name" value="Papain-like_cys_pep_sf"/>
</dbReference>
<dbReference type="GO" id="GO:0016579">
    <property type="term" value="P:protein deubiquitination"/>
    <property type="evidence" value="ECO:0007669"/>
    <property type="project" value="InterPro"/>
</dbReference>
<dbReference type="InterPro" id="IPR001394">
    <property type="entry name" value="Peptidase_C19_UCH"/>
</dbReference>
<dbReference type="CDD" id="cd02659">
    <property type="entry name" value="peptidase_C19C"/>
    <property type="match status" value="1"/>
</dbReference>
<dbReference type="Pfam" id="PF00443">
    <property type="entry name" value="UCH"/>
    <property type="match status" value="1"/>
</dbReference>
<accession>A0A9N9KZ11</accession>
<feature type="region of interest" description="Disordered" evidence="1">
    <location>
        <begin position="2487"/>
        <end position="2508"/>
    </location>
</feature>
<dbReference type="GO" id="GO:0005634">
    <property type="term" value="C:nucleus"/>
    <property type="evidence" value="ECO:0007669"/>
    <property type="project" value="TreeGrafter"/>
</dbReference>
<dbReference type="PANTHER" id="PTHR24006:SF827">
    <property type="entry name" value="UBIQUITIN CARBOXYL-TERMINAL HYDROLASE 34"/>
    <property type="match status" value="1"/>
</dbReference>
<reference evidence="3" key="1">
    <citation type="submission" date="2021-07" db="EMBL/GenBank/DDBJ databases">
        <authorList>
            <person name="Durling M."/>
        </authorList>
    </citation>
    <scope>NUCLEOTIDE SEQUENCE</scope>
</reference>
<dbReference type="PROSITE" id="PS00973">
    <property type="entry name" value="USP_2"/>
    <property type="match status" value="1"/>
</dbReference>
<sequence length="2522" mass="285121">MDPSPAELSRERAVSSEPCSTRPNPFKDDDPSARKRQRVSREESRSRSVDTVCESEIAPVPPPSECSTKAGADPAPPHTPTRVYPPGHPTTEPTSSRVTINLRTAPPLESIPSSPPSPTTPTTPSKMANGEEADPRASIESESDALSTAPAVGTPTSSPSVAGSPPIEVIPLSEDDGDFEDSSPAVAILDTDKVLDFPFLESGEPLPNAIRRVANFLQYEEIATDEVFCKLRDWMNDIVNETDSSQLYRQYCKYREFWQALPDVFWALNSRSRFFGEFLRRDPHGRQSLSEMFSQFARLAGRFVAMDVKTSSQKVDMDQDPDLGSKRILEAFGFLLRKEETTHIGKNLETHYEWAWDQDVVRMMTYFTSAGGTISNLTKLVGAQLAIVPRNPRVIENLVEPSRLAYKAISSAAKLLEGSYARESGEHAKQVIADGYKFFKVMSSGLDTIIDKHVTYLTTDAAQAHVHSLLYIFEQAMKYENDETRALLDKRQSEHPETPRKYLSMVFSYEWRFITLKKLITSAQMQLRVVGTTTMCSDLLRVYNMPRVNDPPRSIMLSFLAHFVLNNKLIEYLVGIGSHPEIINESSNILGFLIVTKTYTPELTDLIWRTVTTSQDPRVVEAILRMIKQCINLYDYAGALYIISKVGRLPIEAFNTPMREFCEVVFHQLAQKAIQENVRFVDALPYQLCVKLIRESSIINSVHPAGLPDIQNFAAFKLRELLTQGPEPKIREEIYSSCIEEISSREASAPGSICVLYTFIKHHLHADLRTLTTQSGLTQILIEELEYTIAGNRDSSVRNTPASVARRDLILLLIVHHPETITSDLGRRLWDHLVGSESKNMAERADWWNVINNAVKRSPNNNPYLVTCFKEHLPNLPPHCFTLGTLEFARSAVRSWLEAVGVNLLAGDTRAFETPPLEQIWRMILTAPPNTIDAAAITILVEVYVDSVLITSMPRATARSIHLVLVDRCLKQLSGAASRLKSFSEGTANEQEDGMVIVPSEAQFQEQERIFARSLAVLREFLKAYQLKPRFATPKPKLSPPAVTGALEGEPITLKYQSFDGNNHTEVKSLTIGSLNTAAALFASLQKATGFRNYKVFCQGKEFDPDEVEVCKSLQDLNVSGLVLVQRRDGERSAASFDVTKTTLELEIMKHFEELWSYLSMQEKVAQEIYHFLIKFPVYDRILKEFDDESIPYTQIFPQGQPFRCLYAIHVLREYIAGQSQKGVVNEAALTRAISLIVAAISDEKVFENCTSAELKDRLTLHFIDCFIQFLKEPLLPPSVAPHLTDVLLSRLLTLLDESRSCASTPQSVNLTCRLTEALLEASLHNATFWESLVIHLNNGTLLHDLVLGDSRSVIRKSFTKQIMNKCTYSPSPAQVPTTGFLTEFWPMLGRLIPKAVDNPRHCEEIFLLAHALFKRLVDTSVDSLRLGDLVKEWGALLLRHKCIESVGHPESIDMVAHGLANLIFSAASFAKASQQSLASGAIGCQIFRKHLFPETHLNYQPRSDETLVPNIPLLNSLTRQIMSEAVFLLVKDDEKQYKLLLGYLLELVSYDDRVQDGPYSYELNWLHDRSKSIRSASGYVGLRNLSNTCYLNSLFTQLFMNVPFREFMLGAPVADLESQKLLNQTQILFANMQNSLTKAADPQNLAASILTYEESVIDVNIQMDVDEFYNLLFDRWEGQFLAPEAKKHFRSFYGGQLVQQVKSKECSHISERLEIFSAIQCDIKGKSSLQESLQAYVDGEVMEGDNKYKCSTCDRHVDAVKRACLKEIPDNLIFHLKRFDFNLRTMQRSKINDHFSFPNKIDMRPYKVEHLMESPEETSEDVFELVGVLVHAGTAESGHYYSFIRERPSASDNDNWVEFNDDNVTPWDPANMENATFGGIDYRGQLDNGNMTYDKSYSAYMLFYQRSSSLKAQKQSLEVSGKSSPVRLPIPCALSNHIAVENELLMRKYALYDPSHLNFVLKMLGNVKKISEGGERCSENHHLEKLALNATFHHLDQVVTRTKELPDFTSYMNAIHQMCESCAECTRDYLEWYCNYPEILRQLLFRNNDGLVRSEIATSIYESLQRIKADLPYAYGLSDIIDLEDEVDGDSDPQLLQNIVKGLNNLWDQFHNNCRAWPEYFGLLASIASMGQAEAVILLDAGYLRRTLEIVSADNMLPLTTQLQRMLLIVNKRQNSRPVSFEAVIKLLHRLLRTCDLSEEAIDDKNVRFDPNKLDARPPLTHMERDYLTQHWTRSNAHILVEKLLQINQNFKCSREIIIALIRWPEDDLDPCIYSAISHGIRKGTTNVGPFLAAALLYCEYTESENVIPLIEHVVKATRQLDTAEGRDFLQFFTEVVHISPANRRITRAHIFSLCLDLIGDWAPRLLTYFDDNVRNETVLLLGRLLTTTWENDGAGKATENGAADEKVRQAGQKLAFDCLAYLDHTFCSNARQAVRSTVQQIQTAVENCETFFEGEEDVALRDEFHDQKSKILKRLRDCTIEEEVDEEVSDWAGSDDEYGSSEPVDSLELCGPLIDDPDQL</sequence>